<dbReference type="Gene3D" id="2.40.10.10">
    <property type="entry name" value="Trypsin-like serine proteases"/>
    <property type="match status" value="2"/>
</dbReference>
<dbReference type="EMBL" id="PVWP01000001">
    <property type="protein sequence ID" value="PSB39374.1"/>
    <property type="molecule type" value="Genomic_DNA"/>
</dbReference>
<protein>
    <recommendedName>
        <fullName evidence="4">PDZ domain-containing protein</fullName>
    </recommendedName>
</protein>
<reference evidence="5 6" key="2">
    <citation type="submission" date="2018-03" db="EMBL/GenBank/DDBJ databases">
        <title>The ancient ancestry and fast evolution of plastids.</title>
        <authorList>
            <person name="Moore K.R."/>
            <person name="Magnabosco C."/>
            <person name="Momper L."/>
            <person name="Gold D.A."/>
            <person name="Bosak T."/>
            <person name="Fournier G.P."/>
        </authorList>
    </citation>
    <scope>NUCLEOTIDE SEQUENCE [LARGE SCALE GENOMIC DNA]</scope>
    <source>
        <strain evidence="5 6">CCALA 015</strain>
    </source>
</reference>
<dbReference type="SUPFAM" id="SSF50494">
    <property type="entry name" value="Trypsin-like serine proteases"/>
    <property type="match status" value="1"/>
</dbReference>
<evidence type="ECO:0000256" key="1">
    <source>
        <dbReference type="ARBA" id="ARBA00010541"/>
    </source>
</evidence>
<dbReference type="PANTHER" id="PTHR43343">
    <property type="entry name" value="PEPTIDASE S12"/>
    <property type="match status" value="1"/>
</dbReference>
<reference evidence="5 6" key="1">
    <citation type="submission" date="2018-02" db="EMBL/GenBank/DDBJ databases">
        <authorList>
            <person name="Moore K."/>
            <person name="Momper L."/>
        </authorList>
    </citation>
    <scope>NUCLEOTIDE SEQUENCE [LARGE SCALE GENOMIC DNA]</scope>
    <source>
        <strain evidence="5 6">CCALA 015</strain>
    </source>
</reference>
<gene>
    <name evidence="5" type="ORF">C7B81_01645</name>
</gene>
<feature type="domain" description="PDZ" evidence="4">
    <location>
        <begin position="250"/>
        <end position="308"/>
    </location>
</feature>
<evidence type="ECO:0000256" key="2">
    <source>
        <dbReference type="ARBA" id="ARBA00022670"/>
    </source>
</evidence>
<dbReference type="InterPro" id="IPR043504">
    <property type="entry name" value="Peptidase_S1_PA_chymotrypsin"/>
</dbReference>
<dbReference type="SMART" id="SM00228">
    <property type="entry name" value="PDZ"/>
    <property type="match status" value="1"/>
</dbReference>
<keyword evidence="2" id="KW-0645">Protease</keyword>
<proteinExistence type="inferred from homology"/>
<dbReference type="PANTHER" id="PTHR43343:SF3">
    <property type="entry name" value="PROTEASE DO-LIKE 8, CHLOROPLASTIC"/>
    <property type="match status" value="1"/>
</dbReference>
<dbReference type="InterPro" id="IPR001940">
    <property type="entry name" value="Peptidase_S1C"/>
</dbReference>
<organism evidence="5 6">
    <name type="scientific">Aphanothece cf. minutissima CCALA 015</name>
    <dbReference type="NCBI Taxonomy" id="2107695"/>
    <lineage>
        <taxon>Bacteria</taxon>
        <taxon>Bacillati</taxon>
        <taxon>Cyanobacteriota</taxon>
        <taxon>Cyanophyceae</taxon>
        <taxon>Oscillatoriophycideae</taxon>
        <taxon>Chroococcales</taxon>
        <taxon>Aphanothecaceae</taxon>
        <taxon>Aphanothece</taxon>
    </lineage>
</organism>
<dbReference type="PROSITE" id="PS50106">
    <property type="entry name" value="PDZ"/>
    <property type="match status" value="1"/>
</dbReference>
<sequence>MIRATPHKGRTMRRWTDRTCDRSHRAGYRRGRRLGAWLVLPALTLAGGCSRAVDNIDEVKAATVRILAEGPMAEAGENGEIKIGTGGGSGSGFLVSGDGLILTNYHVAMNAPNLKVFLNGDPTPRSASLVGASQCNDVALLKIEGRDLPFFELDVRQPIKEGDSLFLAGFPRGTETYTLKPGAVSTLKSTVNLPSAVLTEAFEHSADSQPGNSGGPVVRPNGKVVGIHFAGARDYKQPLAISSRLVANLLPSLRQGKDDSLGIGIDGSYRGAITGLLVASVKAGSPANLSGVEPGDLITSLQNVAVKSQNSVPQFCETIASRGQDQPLMVELYRRADRQILAGPLGKADPLRTKTSFTPFSFAGYDMLVPTNWSRSDQETVGEGDRAYVRRVAAPDAGAFNKSYLANGVEIRISRHAQKINGRDIADLNTHCQGEGKEATIRNGSITTYVWDGCRNKASIMLAIASSSRDPAYALGLLTQLESNLDITERQVMVDSINLP</sequence>
<evidence type="ECO:0000313" key="6">
    <source>
        <dbReference type="Proteomes" id="UP000238218"/>
    </source>
</evidence>
<comment type="caution">
    <text evidence="5">The sequence shown here is derived from an EMBL/GenBank/DDBJ whole genome shotgun (WGS) entry which is preliminary data.</text>
</comment>
<dbReference type="Gene3D" id="2.30.42.10">
    <property type="match status" value="1"/>
</dbReference>
<comment type="similarity">
    <text evidence="1">Belongs to the peptidase S1C family.</text>
</comment>
<evidence type="ECO:0000259" key="4">
    <source>
        <dbReference type="PROSITE" id="PS50106"/>
    </source>
</evidence>
<dbReference type="InterPro" id="IPR036034">
    <property type="entry name" value="PDZ_sf"/>
</dbReference>
<keyword evidence="3" id="KW-0378">Hydrolase</keyword>
<dbReference type="InterPro" id="IPR009003">
    <property type="entry name" value="Peptidase_S1_PA"/>
</dbReference>
<dbReference type="Pfam" id="PF13365">
    <property type="entry name" value="Trypsin_2"/>
    <property type="match status" value="1"/>
</dbReference>
<dbReference type="Proteomes" id="UP000238218">
    <property type="component" value="Unassembled WGS sequence"/>
</dbReference>
<dbReference type="InterPro" id="IPR051201">
    <property type="entry name" value="Chloro_Bact_Ser_Proteases"/>
</dbReference>
<dbReference type="PRINTS" id="PR00834">
    <property type="entry name" value="PROTEASES2C"/>
</dbReference>
<dbReference type="Pfam" id="PF13180">
    <property type="entry name" value="PDZ_2"/>
    <property type="match status" value="1"/>
</dbReference>
<evidence type="ECO:0000256" key="3">
    <source>
        <dbReference type="ARBA" id="ARBA00022801"/>
    </source>
</evidence>
<accession>A0ABX5FBR6</accession>
<dbReference type="InterPro" id="IPR001478">
    <property type="entry name" value="PDZ"/>
</dbReference>
<keyword evidence="6" id="KW-1185">Reference proteome</keyword>
<evidence type="ECO:0000313" key="5">
    <source>
        <dbReference type="EMBL" id="PSB39374.1"/>
    </source>
</evidence>
<name>A0ABX5FBR6_9CHRO</name>
<dbReference type="SUPFAM" id="SSF50156">
    <property type="entry name" value="PDZ domain-like"/>
    <property type="match status" value="1"/>
</dbReference>